<dbReference type="GO" id="GO:0005085">
    <property type="term" value="F:guanyl-nucleotide exchange factor activity"/>
    <property type="evidence" value="ECO:0007669"/>
    <property type="project" value="UniProtKB-KW"/>
</dbReference>
<dbReference type="InterPro" id="IPR035899">
    <property type="entry name" value="DBL_dom_sf"/>
</dbReference>
<dbReference type="InterPro" id="IPR002219">
    <property type="entry name" value="PKC_DAG/PE"/>
</dbReference>
<evidence type="ECO:0000256" key="2">
    <source>
        <dbReference type="ARBA" id="ARBA00022490"/>
    </source>
</evidence>
<accession>A0ABD0WS98</accession>
<dbReference type="PANTHER" id="PTHR13944:SF18">
    <property type="entry name" value="A-KINASE ANCHOR PROTEIN 13"/>
    <property type="match status" value="1"/>
</dbReference>
<dbReference type="SUPFAM" id="SSF50729">
    <property type="entry name" value="PH domain-like"/>
    <property type="match status" value="1"/>
</dbReference>
<sequence length="1104" mass="125989">MLYRRFFDGHGLKLHRRKGPEFASADAQTEKDQEKSLEKEERGEVKDRERRTLNGHQFSTVSTLTQVTSCHQCSKPFNTKEAFLCTNCNAHVHKGCREGLSVCAKVKLKVPKQQFAVPDIAILPVVTLRTKKESKPVSRERPWSAIMLPEDRSLLMLPKRRHTSIMPFHGSNLSKSISISNIAGHQVVDDMPIKGMRYLSQSTDTLCKTSKGQASTESLIDEGTEMIDSQLMGEFEVDIKEMEADSWSNIMDNNFLKHLKKDVINRQDVIYELIQTEMHHMRTLRIMAEVYSKGLQKERLLEPQMVDKVFPALDELLDLHTSLLVSLLERKRESQREGVGGGFIINKIGDILETQFSGPRAEIMKTVYGKFCSCHIEAVNLYKEMHSRDKCFQAFIRKKMSSRIVRRLSIPECILLVTQRITKYPVLMQRLLQHTPEHEEDHEALQGALRQAKDVITAVDGEVKEQQNKRRLKDVYTRTDSRSIMRMKSGQMFAREDLLRVGRLVHDGPLQLKNAQGRLKDVTAVLLSDALVFLQEKDQKYVFASLDQRSTVLSLQKLIIREVANEDRGIFLITTGINKPEMLEVHAASKEERNTWKLLIQDAMNALAGPRESQRETEEDEGILRETDEDRRLLETRAKAMREILRRKDEQILSLLEDKMAVFRQMCEVGTPPPLMGAGPDEATNQSPRTKALFRVGSRLEFEELLKGEPIMKDALLEVETLQALVNCSVEGAVGGQQVVCVTETARGGAGGMGPGPVCLPRRAETFGGFDSHQILTYKNGDKVVLDDPADLRRTESDGVLKKGGNTNLLRKQNSQVLQSVTHLHDLLSSLQAVVVQQDSLIEDQRQVLTSQTEPLPSSHLFPRPKSFIEQQKHRSLEKKRSLEKQRQDMAMIQQQLQENRRRETALEVREQQLADREVQILVQEEMVLRGRRELEAERQELQGKKEHYQKDLERLRDAQMNLDLDRERVNREMEQMETMRRTERQIHRTSSSTSDDSLHLPACTSLDRDPGDSTDQSSMSRDPGDSTDQSSMSRGDSLAQAEHVTLKAPNGGRHNHLPTKLLKLARDRRRAKKTQKYEKDQTGVLSADTKDLEAHMEGEVYFC</sequence>
<dbReference type="EMBL" id="JAGEUA010000005">
    <property type="protein sequence ID" value="KAL0978008.1"/>
    <property type="molecule type" value="Genomic_DNA"/>
</dbReference>
<dbReference type="PANTHER" id="PTHR13944">
    <property type="entry name" value="AGAP007712-PA"/>
    <property type="match status" value="1"/>
</dbReference>
<feature type="region of interest" description="Disordered" evidence="10">
    <location>
        <begin position="608"/>
        <end position="627"/>
    </location>
</feature>
<dbReference type="CDD" id="cd00160">
    <property type="entry name" value="RhoGEF"/>
    <property type="match status" value="1"/>
</dbReference>
<dbReference type="SUPFAM" id="SSF57889">
    <property type="entry name" value="Cysteine-rich domain"/>
    <property type="match status" value="1"/>
</dbReference>
<feature type="region of interest" description="Disordered" evidence="10">
    <location>
        <begin position="18"/>
        <end position="51"/>
    </location>
</feature>
<feature type="compositionally biased region" description="Basic and acidic residues" evidence="10">
    <location>
        <begin position="976"/>
        <end position="987"/>
    </location>
</feature>
<evidence type="ECO:0000256" key="1">
    <source>
        <dbReference type="ARBA" id="ARBA00004496"/>
    </source>
</evidence>
<gene>
    <name evidence="14" type="ORF">UPYG_G00164670</name>
</gene>
<protein>
    <recommendedName>
        <fullName evidence="16">A-kinase anchor protein 13</fullName>
    </recommendedName>
</protein>
<dbReference type="Pfam" id="PF17838">
    <property type="entry name" value="PH_16"/>
    <property type="match status" value="1"/>
</dbReference>
<feature type="compositionally biased region" description="Basic and acidic residues" evidence="10">
    <location>
        <begin position="612"/>
        <end position="627"/>
    </location>
</feature>
<evidence type="ECO:0000256" key="9">
    <source>
        <dbReference type="SAM" id="Coils"/>
    </source>
</evidence>
<dbReference type="FunFam" id="1.20.900.10:FF:000004">
    <property type="entry name" value="Rho guanine nucleotide exchange factor 2"/>
    <property type="match status" value="1"/>
</dbReference>
<dbReference type="InterPro" id="IPR000219">
    <property type="entry name" value="DH_dom"/>
</dbReference>
<keyword evidence="2" id="KW-0963">Cytoplasm</keyword>
<keyword evidence="3" id="KW-0597">Phosphoprotein</keyword>
<dbReference type="GO" id="GO:0005737">
    <property type="term" value="C:cytoplasm"/>
    <property type="evidence" value="ECO:0007669"/>
    <property type="project" value="UniProtKB-SubCell"/>
</dbReference>
<keyword evidence="8 9" id="KW-0175">Coiled coil</keyword>
<dbReference type="PROSITE" id="PS50081">
    <property type="entry name" value="ZF_DAG_PE_2"/>
    <property type="match status" value="1"/>
</dbReference>
<dbReference type="AlphaFoldDB" id="A0ABD0WS98"/>
<keyword evidence="7" id="KW-0862">Zinc</keyword>
<dbReference type="SMART" id="SM00109">
    <property type="entry name" value="C1"/>
    <property type="match status" value="1"/>
</dbReference>
<evidence type="ECO:0000256" key="10">
    <source>
        <dbReference type="SAM" id="MobiDB-lite"/>
    </source>
</evidence>
<feature type="domain" description="Phorbol-ester/DAG-type" evidence="13">
    <location>
        <begin position="55"/>
        <end position="103"/>
    </location>
</feature>
<dbReference type="GO" id="GO:0008270">
    <property type="term" value="F:zinc ion binding"/>
    <property type="evidence" value="ECO:0007669"/>
    <property type="project" value="UniProtKB-KW"/>
</dbReference>
<dbReference type="InterPro" id="IPR046349">
    <property type="entry name" value="C1-like_sf"/>
</dbReference>
<evidence type="ECO:0000256" key="7">
    <source>
        <dbReference type="ARBA" id="ARBA00022833"/>
    </source>
</evidence>
<dbReference type="SMART" id="SM00325">
    <property type="entry name" value="RhoGEF"/>
    <property type="match status" value="1"/>
</dbReference>
<dbReference type="SMART" id="SM00233">
    <property type="entry name" value="PH"/>
    <property type="match status" value="1"/>
</dbReference>
<dbReference type="Gene3D" id="2.30.29.30">
    <property type="entry name" value="Pleckstrin-homology domain (PH domain)/Phosphotyrosine-binding domain (PTB)"/>
    <property type="match status" value="1"/>
</dbReference>
<dbReference type="Proteomes" id="UP001557470">
    <property type="component" value="Unassembled WGS sequence"/>
</dbReference>
<evidence type="ECO:0000256" key="6">
    <source>
        <dbReference type="ARBA" id="ARBA00022771"/>
    </source>
</evidence>
<dbReference type="PROSITE" id="PS00479">
    <property type="entry name" value="ZF_DAG_PE_1"/>
    <property type="match status" value="1"/>
</dbReference>
<evidence type="ECO:0000256" key="4">
    <source>
        <dbReference type="ARBA" id="ARBA00022658"/>
    </source>
</evidence>
<dbReference type="InterPro" id="IPR051632">
    <property type="entry name" value="Rho_GEF"/>
</dbReference>
<evidence type="ECO:0000256" key="5">
    <source>
        <dbReference type="ARBA" id="ARBA00022723"/>
    </source>
</evidence>
<dbReference type="Gene3D" id="3.30.60.20">
    <property type="match status" value="1"/>
</dbReference>
<comment type="subcellular location">
    <subcellularLocation>
        <location evidence="1">Cytoplasm</location>
    </subcellularLocation>
</comment>
<keyword evidence="15" id="KW-1185">Reference proteome</keyword>
<dbReference type="Gene3D" id="1.20.900.10">
    <property type="entry name" value="Dbl homology (DH) domain"/>
    <property type="match status" value="1"/>
</dbReference>
<feature type="region of interest" description="Disordered" evidence="10">
    <location>
        <begin position="976"/>
        <end position="1039"/>
    </location>
</feature>
<evidence type="ECO:0000313" key="14">
    <source>
        <dbReference type="EMBL" id="KAL0978008.1"/>
    </source>
</evidence>
<proteinExistence type="predicted"/>
<keyword evidence="6" id="KW-0863">Zinc-finger</keyword>
<feature type="compositionally biased region" description="Basic and acidic residues" evidence="10">
    <location>
        <begin position="28"/>
        <end position="51"/>
    </location>
</feature>
<feature type="domain" description="DH" evidence="12">
    <location>
        <begin position="265"/>
        <end position="462"/>
    </location>
</feature>
<keyword evidence="4" id="KW-0344">Guanine-nucleotide releasing factor</keyword>
<dbReference type="InterPro" id="IPR011993">
    <property type="entry name" value="PH-like_dom_sf"/>
</dbReference>
<dbReference type="PROSITE" id="PS50003">
    <property type="entry name" value="PH_DOMAIN"/>
    <property type="match status" value="1"/>
</dbReference>
<feature type="domain" description="PH" evidence="11">
    <location>
        <begin position="503"/>
        <end position="605"/>
    </location>
</feature>
<evidence type="ECO:0000313" key="15">
    <source>
        <dbReference type="Proteomes" id="UP001557470"/>
    </source>
</evidence>
<evidence type="ECO:0000256" key="3">
    <source>
        <dbReference type="ARBA" id="ARBA00022553"/>
    </source>
</evidence>
<evidence type="ECO:0000259" key="11">
    <source>
        <dbReference type="PROSITE" id="PS50003"/>
    </source>
</evidence>
<dbReference type="InterPro" id="IPR041020">
    <property type="entry name" value="PH_16"/>
</dbReference>
<dbReference type="InterPro" id="IPR001849">
    <property type="entry name" value="PH_domain"/>
</dbReference>
<keyword evidence="5" id="KW-0479">Metal-binding</keyword>
<comment type="caution">
    <text evidence="14">The sequence shown here is derived from an EMBL/GenBank/DDBJ whole genome shotgun (WGS) entry which is preliminary data.</text>
</comment>
<dbReference type="PROSITE" id="PS50010">
    <property type="entry name" value="DH_2"/>
    <property type="match status" value="1"/>
</dbReference>
<evidence type="ECO:0000256" key="8">
    <source>
        <dbReference type="ARBA" id="ARBA00023054"/>
    </source>
</evidence>
<dbReference type="FunFam" id="2.30.29.30:FF:000021">
    <property type="entry name" value="Rho guanine nucleotide exchange factor 2"/>
    <property type="match status" value="1"/>
</dbReference>
<evidence type="ECO:0000259" key="13">
    <source>
        <dbReference type="PROSITE" id="PS50081"/>
    </source>
</evidence>
<dbReference type="Pfam" id="PF00621">
    <property type="entry name" value="RhoGEF"/>
    <property type="match status" value="1"/>
</dbReference>
<evidence type="ECO:0008006" key="16">
    <source>
        <dbReference type="Google" id="ProtNLM"/>
    </source>
</evidence>
<feature type="compositionally biased region" description="Polar residues" evidence="10">
    <location>
        <begin position="1014"/>
        <end position="1035"/>
    </location>
</feature>
<organism evidence="14 15">
    <name type="scientific">Umbra pygmaea</name>
    <name type="common">Eastern mudminnow</name>
    <dbReference type="NCBI Taxonomy" id="75934"/>
    <lineage>
        <taxon>Eukaryota</taxon>
        <taxon>Metazoa</taxon>
        <taxon>Chordata</taxon>
        <taxon>Craniata</taxon>
        <taxon>Vertebrata</taxon>
        <taxon>Euteleostomi</taxon>
        <taxon>Actinopterygii</taxon>
        <taxon>Neopterygii</taxon>
        <taxon>Teleostei</taxon>
        <taxon>Protacanthopterygii</taxon>
        <taxon>Esociformes</taxon>
        <taxon>Umbridae</taxon>
        <taxon>Umbra</taxon>
    </lineage>
</organism>
<name>A0ABD0WS98_UMBPY</name>
<dbReference type="CDD" id="cd20878">
    <property type="entry name" value="C1_AKAP13"/>
    <property type="match status" value="1"/>
</dbReference>
<evidence type="ECO:0000259" key="12">
    <source>
        <dbReference type="PROSITE" id="PS50010"/>
    </source>
</evidence>
<feature type="coiled-coil region" evidence="9">
    <location>
        <begin position="932"/>
        <end position="973"/>
    </location>
</feature>
<dbReference type="SUPFAM" id="SSF48065">
    <property type="entry name" value="DBL homology domain (DH-domain)"/>
    <property type="match status" value="1"/>
</dbReference>
<reference evidence="14 15" key="1">
    <citation type="submission" date="2024-06" db="EMBL/GenBank/DDBJ databases">
        <authorList>
            <person name="Pan Q."/>
            <person name="Wen M."/>
            <person name="Jouanno E."/>
            <person name="Zahm M."/>
            <person name="Klopp C."/>
            <person name="Cabau C."/>
            <person name="Louis A."/>
            <person name="Berthelot C."/>
            <person name="Parey E."/>
            <person name="Roest Crollius H."/>
            <person name="Montfort J."/>
            <person name="Robinson-Rechavi M."/>
            <person name="Bouchez O."/>
            <person name="Lampietro C."/>
            <person name="Lopez Roques C."/>
            <person name="Donnadieu C."/>
            <person name="Postlethwait J."/>
            <person name="Bobe J."/>
            <person name="Verreycken H."/>
            <person name="Guiguen Y."/>
        </authorList>
    </citation>
    <scope>NUCLEOTIDE SEQUENCE [LARGE SCALE GENOMIC DNA]</scope>
    <source>
        <strain evidence="14">Up_M1</strain>
        <tissue evidence="14">Testis</tissue>
    </source>
</reference>